<feature type="region of interest" description="Disordered" evidence="1">
    <location>
        <begin position="1"/>
        <end position="42"/>
    </location>
</feature>
<name>A0A9D4DM65_DREPO</name>
<evidence type="ECO:0000256" key="2">
    <source>
        <dbReference type="SAM" id="Phobius"/>
    </source>
</evidence>
<keyword evidence="2" id="KW-0812">Transmembrane</keyword>
<reference evidence="3" key="1">
    <citation type="journal article" date="2019" name="bioRxiv">
        <title>The Genome of the Zebra Mussel, Dreissena polymorpha: A Resource for Invasive Species Research.</title>
        <authorList>
            <person name="McCartney M.A."/>
            <person name="Auch B."/>
            <person name="Kono T."/>
            <person name="Mallez S."/>
            <person name="Zhang Y."/>
            <person name="Obille A."/>
            <person name="Becker A."/>
            <person name="Abrahante J.E."/>
            <person name="Garbe J."/>
            <person name="Badalamenti J.P."/>
            <person name="Herman A."/>
            <person name="Mangelson H."/>
            <person name="Liachko I."/>
            <person name="Sullivan S."/>
            <person name="Sone E.D."/>
            <person name="Koren S."/>
            <person name="Silverstein K.A.T."/>
            <person name="Beckman K.B."/>
            <person name="Gohl D.M."/>
        </authorList>
    </citation>
    <scope>NUCLEOTIDE SEQUENCE</scope>
    <source>
        <strain evidence="3">Duluth1</strain>
        <tissue evidence="3">Whole animal</tissue>
    </source>
</reference>
<gene>
    <name evidence="3" type="ORF">DPMN_186140</name>
</gene>
<comment type="caution">
    <text evidence="3">The sequence shown here is derived from an EMBL/GenBank/DDBJ whole genome shotgun (WGS) entry which is preliminary data.</text>
</comment>
<feature type="compositionally biased region" description="Polar residues" evidence="1">
    <location>
        <begin position="1"/>
        <end position="12"/>
    </location>
</feature>
<dbReference type="EMBL" id="JAIWYP010000010">
    <property type="protein sequence ID" value="KAH3751573.1"/>
    <property type="molecule type" value="Genomic_DNA"/>
</dbReference>
<feature type="transmembrane region" description="Helical" evidence="2">
    <location>
        <begin position="73"/>
        <end position="91"/>
    </location>
</feature>
<evidence type="ECO:0000313" key="3">
    <source>
        <dbReference type="EMBL" id="KAH3751573.1"/>
    </source>
</evidence>
<sequence>MKTLSRIQQNHPYYNRRDQQRKSTRPRKSTFQPSRSQTVVPRQVRKARGISYHLGEDRYHSPVSIFSDQSYHLAFHVLLVTVNPVIILLVGPT</sequence>
<protein>
    <submittedName>
        <fullName evidence="3">Uncharacterized protein</fullName>
    </submittedName>
</protein>
<keyword evidence="4" id="KW-1185">Reference proteome</keyword>
<keyword evidence="2" id="KW-1133">Transmembrane helix</keyword>
<evidence type="ECO:0000256" key="1">
    <source>
        <dbReference type="SAM" id="MobiDB-lite"/>
    </source>
</evidence>
<proteinExistence type="predicted"/>
<dbReference type="AlphaFoldDB" id="A0A9D4DM65"/>
<keyword evidence="2" id="KW-0472">Membrane</keyword>
<organism evidence="3 4">
    <name type="scientific">Dreissena polymorpha</name>
    <name type="common">Zebra mussel</name>
    <name type="synonym">Mytilus polymorpha</name>
    <dbReference type="NCBI Taxonomy" id="45954"/>
    <lineage>
        <taxon>Eukaryota</taxon>
        <taxon>Metazoa</taxon>
        <taxon>Spiralia</taxon>
        <taxon>Lophotrochozoa</taxon>
        <taxon>Mollusca</taxon>
        <taxon>Bivalvia</taxon>
        <taxon>Autobranchia</taxon>
        <taxon>Heteroconchia</taxon>
        <taxon>Euheterodonta</taxon>
        <taxon>Imparidentia</taxon>
        <taxon>Neoheterodontei</taxon>
        <taxon>Myida</taxon>
        <taxon>Dreissenoidea</taxon>
        <taxon>Dreissenidae</taxon>
        <taxon>Dreissena</taxon>
    </lineage>
</organism>
<evidence type="ECO:0000313" key="4">
    <source>
        <dbReference type="Proteomes" id="UP000828390"/>
    </source>
</evidence>
<reference evidence="3" key="2">
    <citation type="submission" date="2020-11" db="EMBL/GenBank/DDBJ databases">
        <authorList>
            <person name="McCartney M.A."/>
            <person name="Auch B."/>
            <person name="Kono T."/>
            <person name="Mallez S."/>
            <person name="Becker A."/>
            <person name="Gohl D.M."/>
            <person name="Silverstein K.A.T."/>
            <person name="Koren S."/>
            <person name="Bechman K.B."/>
            <person name="Herman A."/>
            <person name="Abrahante J.E."/>
            <person name="Garbe J."/>
        </authorList>
    </citation>
    <scope>NUCLEOTIDE SEQUENCE</scope>
    <source>
        <strain evidence="3">Duluth1</strain>
        <tissue evidence="3">Whole animal</tissue>
    </source>
</reference>
<accession>A0A9D4DM65</accession>
<feature type="compositionally biased region" description="Polar residues" evidence="1">
    <location>
        <begin position="29"/>
        <end position="40"/>
    </location>
</feature>
<dbReference type="Proteomes" id="UP000828390">
    <property type="component" value="Unassembled WGS sequence"/>
</dbReference>